<proteinExistence type="inferred from homology"/>
<feature type="transmembrane region" description="Helical" evidence="7">
    <location>
        <begin position="289"/>
        <end position="307"/>
    </location>
</feature>
<evidence type="ECO:0000256" key="3">
    <source>
        <dbReference type="ARBA" id="ARBA00022475"/>
    </source>
</evidence>
<reference evidence="9 10" key="1">
    <citation type="submission" date="2023-03" db="EMBL/GenBank/DDBJ databases">
        <title>Novel Species.</title>
        <authorList>
            <person name="Ma S."/>
        </authorList>
    </citation>
    <scope>NUCLEOTIDE SEQUENCE [LARGE SCALE GENOMIC DNA]</scope>
    <source>
        <strain evidence="9 10">LIND6LT2</strain>
    </source>
</reference>
<dbReference type="SUPFAM" id="SSF103481">
    <property type="entry name" value="Multidrug resistance efflux transporter EmrE"/>
    <property type="match status" value="2"/>
</dbReference>
<evidence type="ECO:0000313" key="10">
    <source>
        <dbReference type="Proteomes" id="UP001486565"/>
    </source>
</evidence>
<name>A0ABZ2YAL5_9FIRM</name>
<evidence type="ECO:0000256" key="6">
    <source>
        <dbReference type="ARBA" id="ARBA00023136"/>
    </source>
</evidence>
<dbReference type="InterPro" id="IPR037185">
    <property type="entry name" value="EmrE-like"/>
</dbReference>
<feature type="transmembrane region" description="Helical" evidence="7">
    <location>
        <begin position="112"/>
        <end position="131"/>
    </location>
</feature>
<feature type="transmembrane region" description="Helical" evidence="7">
    <location>
        <begin position="233"/>
        <end position="253"/>
    </location>
</feature>
<evidence type="ECO:0000259" key="8">
    <source>
        <dbReference type="Pfam" id="PF00892"/>
    </source>
</evidence>
<keyword evidence="5 7" id="KW-1133">Transmembrane helix</keyword>
<sequence>MDSKRFLTNRYSVIAISIFCSILWGSAFPVLKVSYEEIGLRADDLYGKVIFAGMRFFVAAIFLFLLIKWVIKIPIKVNKKVLLELFILGMLQTALQYFFFYNGLAYTSGMKGSVLSSISTFFVVLFAHFIYTDDKIDTNKMLGLILGFGGIILANLGKEGGDSFSLSFSFMGEGFMILSGIVSAWGTFIAKRLSKDIHPFLVTAWQMLLGATVMLLFGMNQSSINFMTFTPKAWILFLYSAFLSAVAFALWYALLKYNKAGEVTIYQFMIPVSGSLLSALFIPGEMLTIQLFLGLLMVTVGIIAINLPKKLNE</sequence>
<feature type="transmembrane region" description="Helical" evidence="7">
    <location>
        <begin position="265"/>
        <end position="283"/>
    </location>
</feature>
<organism evidence="9 10">
    <name type="scientific">Defluviitalea saccharophila</name>
    <dbReference type="NCBI Taxonomy" id="879970"/>
    <lineage>
        <taxon>Bacteria</taxon>
        <taxon>Bacillati</taxon>
        <taxon>Bacillota</taxon>
        <taxon>Clostridia</taxon>
        <taxon>Lachnospirales</taxon>
        <taxon>Defluviitaleaceae</taxon>
        <taxon>Defluviitalea</taxon>
    </lineage>
</organism>
<feature type="transmembrane region" description="Helical" evidence="7">
    <location>
        <begin position="81"/>
        <end position="100"/>
    </location>
</feature>
<evidence type="ECO:0000256" key="4">
    <source>
        <dbReference type="ARBA" id="ARBA00022692"/>
    </source>
</evidence>
<dbReference type="InterPro" id="IPR050638">
    <property type="entry name" value="AA-Vitamin_Transporters"/>
</dbReference>
<feature type="transmembrane region" description="Helical" evidence="7">
    <location>
        <begin position="12"/>
        <end position="30"/>
    </location>
</feature>
<keyword evidence="3" id="KW-1003">Cell membrane</keyword>
<dbReference type="InterPro" id="IPR000620">
    <property type="entry name" value="EamA_dom"/>
</dbReference>
<dbReference type="EMBL" id="CP121687">
    <property type="protein sequence ID" value="WZL71048.1"/>
    <property type="molecule type" value="Genomic_DNA"/>
</dbReference>
<evidence type="ECO:0000256" key="1">
    <source>
        <dbReference type="ARBA" id="ARBA00004651"/>
    </source>
</evidence>
<evidence type="ECO:0000313" key="9">
    <source>
        <dbReference type="EMBL" id="WZL71048.1"/>
    </source>
</evidence>
<accession>A0ABZ2YAL5</accession>
<dbReference type="Pfam" id="PF00892">
    <property type="entry name" value="EamA"/>
    <property type="match status" value="2"/>
</dbReference>
<feature type="transmembrane region" description="Helical" evidence="7">
    <location>
        <begin position="138"/>
        <end position="156"/>
    </location>
</feature>
<comment type="similarity">
    <text evidence="2">Belongs to the EamA transporter family.</text>
</comment>
<keyword evidence="4 7" id="KW-0812">Transmembrane</keyword>
<evidence type="ECO:0000256" key="5">
    <source>
        <dbReference type="ARBA" id="ARBA00022989"/>
    </source>
</evidence>
<evidence type="ECO:0000256" key="2">
    <source>
        <dbReference type="ARBA" id="ARBA00007362"/>
    </source>
</evidence>
<protein>
    <submittedName>
        <fullName evidence="9">DMT family transporter</fullName>
    </submittedName>
</protein>
<dbReference type="PANTHER" id="PTHR32322">
    <property type="entry name" value="INNER MEMBRANE TRANSPORTER"/>
    <property type="match status" value="1"/>
</dbReference>
<evidence type="ECO:0000256" key="7">
    <source>
        <dbReference type="SAM" id="Phobius"/>
    </source>
</evidence>
<dbReference type="PANTHER" id="PTHR32322:SF18">
    <property type="entry name" value="S-ADENOSYLMETHIONINE_S-ADENOSYLHOMOCYSTEINE TRANSPORTER"/>
    <property type="match status" value="1"/>
</dbReference>
<dbReference type="Proteomes" id="UP001486565">
    <property type="component" value="Chromosome"/>
</dbReference>
<keyword evidence="6 7" id="KW-0472">Membrane</keyword>
<keyword evidence="10" id="KW-1185">Reference proteome</keyword>
<dbReference type="RefSeq" id="WP_341878012.1">
    <property type="nucleotide sequence ID" value="NZ_CP121687.1"/>
</dbReference>
<feature type="transmembrane region" description="Helical" evidence="7">
    <location>
        <begin position="168"/>
        <end position="188"/>
    </location>
</feature>
<feature type="transmembrane region" description="Helical" evidence="7">
    <location>
        <begin position="50"/>
        <end position="69"/>
    </location>
</feature>
<feature type="transmembrane region" description="Helical" evidence="7">
    <location>
        <begin position="200"/>
        <end position="221"/>
    </location>
</feature>
<feature type="domain" description="EamA" evidence="8">
    <location>
        <begin position="16"/>
        <end position="155"/>
    </location>
</feature>
<comment type="subcellular location">
    <subcellularLocation>
        <location evidence="1">Cell membrane</location>
        <topology evidence="1">Multi-pass membrane protein</topology>
    </subcellularLocation>
</comment>
<feature type="domain" description="EamA" evidence="8">
    <location>
        <begin position="171"/>
        <end position="306"/>
    </location>
</feature>
<gene>
    <name evidence="9" type="ORF">QBE51_05860</name>
</gene>